<dbReference type="InterPro" id="IPR005828">
    <property type="entry name" value="MFS_sugar_transport-like"/>
</dbReference>
<dbReference type="PANTHER" id="PTHR43528:SF1">
    <property type="entry name" value="ALPHA-KETOGLUTARATE PERMEASE"/>
    <property type="match status" value="1"/>
</dbReference>
<keyword evidence="7 9" id="KW-1133">Transmembrane helix</keyword>
<feature type="transmembrane region" description="Helical" evidence="9">
    <location>
        <begin position="157"/>
        <end position="180"/>
    </location>
</feature>
<keyword evidence="12" id="KW-1185">Reference proteome</keyword>
<comment type="subcellular location">
    <subcellularLocation>
        <location evidence="1">Cell membrane</location>
        <topology evidence="1">Multi-pass membrane protein</topology>
    </subcellularLocation>
</comment>
<feature type="transmembrane region" description="Helical" evidence="9">
    <location>
        <begin position="117"/>
        <end position="136"/>
    </location>
</feature>
<evidence type="ECO:0000259" key="10">
    <source>
        <dbReference type="PROSITE" id="PS50850"/>
    </source>
</evidence>
<comment type="similarity">
    <text evidence="2">Belongs to the major facilitator superfamily. Metabolite:H+ Symporter (MHS) family (TC 2.A.1.6) family.</text>
</comment>
<evidence type="ECO:0000256" key="7">
    <source>
        <dbReference type="ARBA" id="ARBA00022989"/>
    </source>
</evidence>
<feature type="transmembrane region" description="Helical" evidence="9">
    <location>
        <begin position="307"/>
        <end position="326"/>
    </location>
</feature>
<dbReference type="Proteomes" id="UP000368474">
    <property type="component" value="Unassembled WGS sequence"/>
</dbReference>
<dbReference type="PANTHER" id="PTHR43528">
    <property type="entry name" value="ALPHA-KETOGLUTARATE PERMEASE"/>
    <property type="match status" value="1"/>
</dbReference>
<dbReference type="Pfam" id="PF07690">
    <property type="entry name" value="MFS_1"/>
    <property type="match status" value="1"/>
</dbReference>
<evidence type="ECO:0000256" key="6">
    <source>
        <dbReference type="ARBA" id="ARBA00022847"/>
    </source>
</evidence>
<dbReference type="InterPro" id="IPR036259">
    <property type="entry name" value="MFS_trans_sf"/>
</dbReference>
<proteinExistence type="inferred from homology"/>
<feature type="transmembrane region" description="Helical" evidence="9">
    <location>
        <begin position="192"/>
        <end position="211"/>
    </location>
</feature>
<evidence type="ECO:0000256" key="4">
    <source>
        <dbReference type="ARBA" id="ARBA00022475"/>
    </source>
</evidence>
<dbReference type="FunFam" id="1.20.1250.20:FF:000001">
    <property type="entry name" value="Dicarboxylate MFS transporter"/>
    <property type="match status" value="1"/>
</dbReference>
<dbReference type="InterPro" id="IPR020846">
    <property type="entry name" value="MFS_dom"/>
</dbReference>
<protein>
    <submittedName>
        <fullName evidence="11">Proline/betaine transporter</fullName>
    </submittedName>
</protein>
<feature type="transmembrane region" description="Helical" evidence="9">
    <location>
        <begin position="58"/>
        <end position="85"/>
    </location>
</feature>
<sequence length="426" mass="45249">MNHVSVALPANAKTAPPMWRVIAAATIGNALEWFDLVVYGFFAVTISRLFFPAGDSTVSLLLTLGTFGVSFFMRPLGAIVLGVYADKAGRKAALTLSILLMMIGTLIIGVMPTYASIGVLAPVGLVLARMIQGFSAGGEFGSATAFLAEQSPSRRGFFASWQASSQGMTTLLASLFGAVLTGNLSDAQMQSWGWRIPFLFGLLIGPVAYYIRTHMDETPEFLATETPHSPLAQTFASQKERLLLAIGVVILATVSAYLILFMPTYAVKQLGVSASTVFSAIIATGVIQTVGAPLVGHLSDKHGRTGMMLASAVLILLFSWPAFYLLDLHATFGAMIAVQIGIGVASVMYYGGMPALLSELFPTQTRTTGMSIAYNLAVTIFGGFAPFIITWLIEATGSKLAPSFYLMGAAVLSMIALLRIRALNAR</sequence>
<evidence type="ECO:0000256" key="9">
    <source>
        <dbReference type="SAM" id="Phobius"/>
    </source>
</evidence>
<organism evidence="11 12">
    <name type="scientific">Pandoraea morbifera</name>
    <dbReference type="NCBI Taxonomy" id="2508300"/>
    <lineage>
        <taxon>Bacteria</taxon>
        <taxon>Pseudomonadati</taxon>
        <taxon>Pseudomonadota</taxon>
        <taxon>Betaproteobacteria</taxon>
        <taxon>Burkholderiales</taxon>
        <taxon>Burkholderiaceae</taxon>
        <taxon>Pandoraea</taxon>
    </lineage>
</organism>
<accession>A0A5E4VPC6</accession>
<dbReference type="Pfam" id="PF00083">
    <property type="entry name" value="Sugar_tr"/>
    <property type="match status" value="1"/>
</dbReference>
<dbReference type="SUPFAM" id="SSF103473">
    <property type="entry name" value="MFS general substrate transporter"/>
    <property type="match status" value="1"/>
</dbReference>
<evidence type="ECO:0000256" key="3">
    <source>
        <dbReference type="ARBA" id="ARBA00022448"/>
    </source>
</evidence>
<keyword evidence="8 9" id="KW-0472">Membrane</keyword>
<feature type="transmembrane region" description="Helical" evidence="9">
    <location>
        <begin position="404"/>
        <end position="422"/>
    </location>
</feature>
<feature type="transmembrane region" description="Helical" evidence="9">
    <location>
        <begin position="272"/>
        <end position="295"/>
    </location>
</feature>
<feature type="transmembrane region" description="Helical" evidence="9">
    <location>
        <begin position="92"/>
        <end position="111"/>
    </location>
</feature>
<feature type="transmembrane region" description="Helical" evidence="9">
    <location>
        <begin position="242"/>
        <end position="266"/>
    </location>
</feature>
<dbReference type="GO" id="GO:0015293">
    <property type="term" value="F:symporter activity"/>
    <property type="evidence" value="ECO:0007669"/>
    <property type="project" value="UniProtKB-KW"/>
</dbReference>
<dbReference type="InterPro" id="IPR011701">
    <property type="entry name" value="MFS"/>
</dbReference>
<reference evidence="11 12" key="1">
    <citation type="submission" date="2019-08" db="EMBL/GenBank/DDBJ databases">
        <authorList>
            <person name="Peeters C."/>
        </authorList>
    </citation>
    <scope>NUCLEOTIDE SEQUENCE [LARGE SCALE GENOMIC DNA]</scope>
    <source>
        <strain evidence="11 12">LMG 31116</strain>
    </source>
</reference>
<keyword evidence="6" id="KW-0769">Symport</keyword>
<feature type="domain" description="Major facilitator superfamily (MFS) profile" evidence="10">
    <location>
        <begin position="21"/>
        <end position="426"/>
    </location>
</feature>
<dbReference type="PROSITE" id="PS50850">
    <property type="entry name" value="MFS"/>
    <property type="match status" value="1"/>
</dbReference>
<evidence type="ECO:0000313" key="11">
    <source>
        <dbReference type="EMBL" id="VVE14071.1"/>
    </source>
</evidence>
<evidence type="ECO:0000256" key="2">
    <source>
        <dbReference type="ARBA" id="ARBA00008240"/>
    </source>
</evidence>
<feature type="transmembrane region" description="Helical" evidence="9">
    <location>
        <begin position="372"/>
        <end position="392"/>
    </location>
</feature>
<dbReference type="AlphaFoldDB" id="A0A5E4VPC6"/>
<feature type="transmembrane region" description="Helical" evidence="9">
    <location>
        <begin position="21"/>
        <end position="46"/>
    </location>
</feature>
<dbReference type="EMBL" id="CABPSD010000007">
    <property type="protein sequence ID" value="VVE14071.1"/>
    <property type="molecule type" value="Genomic_DNA"/>
</dbReference>
<dbReference type="PROSITE" id="PS00216">
    <property type="entry name" value="SUGAR_TRANSPORT_1"/>
    <property type="match status" value="1"/>
</dbReference>
<feature type="transmembrane region" description="Helical" evidence="9">
    <location>
        <begin position="332"/>
        <end position="351"/>
    </location>
</feature>
<dbReference type="GO" id="GO:0005886">
    <property type="term" value="C:plasma membrane"/>
    <property type="evidence" value="ECO:0007669"/>
    <property type="project" value="UniProtKB-SubCell"/>
</dbReference>
<dbReference type="RefSeq" id="WP_150567184.1">
    <property type="nucleotide sequence ID" value="NZ_CABPSD010000007.1"/>
</dbReference>
<evidence type="ECO:0000313" key="12">
    <source>
        <dbReference type="Proteomes" id="UP000368474"/>
    </source>
</evidence>
<keyword evidence="5 9" id="KW-0812">Transmembrane</keyword>
<dbReference type="InterPro" id="IPR051084">
    <property type="entry name" value="H+-coupled_symporters"/>
</dbReference>
<evidence type="ECO:0000256" key="8">
    <source>
        <dbReference type="ARBA" id="ARBA00023136"/>
    </source>
</evidence>
<name>A0A5E4VPC6_9BURK</name>
<dbReference type="InterPro" id="IPR005829">
    <property type="entry name" value="Sugar_transporter_CS"/>
</dbReference>
<gene>
    <name evidence="11" type="primary">proP_2</name>
    <name evidence="11" type="ORF">PMO31116_02759</name>
</gene>
<keyword evidence="3" id="KW-0813">Transport</keyword>
<keyword evidence="4" id="KW-1003">Cell membrane</keyword>
<evidence type="ECO:0000256" key="1">
    <source>
        <dbReference type="ARBA" id="ARBA00004651"/>
    </source>
</evidence>
<dbReference type="Gene3D" id="1.20.1250.20">
    <property type="entry name" value="MFS general substrate transporter like domains"/>
    <property type="match status" value="2"/>
</dbReference>
<evidence type="ECO:0000256" key="5">
    <source>
        <dbReference type="ARBA" id="ARBA00022692"/>
    </source>
</evidence>